<dbReference type="Pfam" id="PF04542">
    <property type="entry name" value="Sigma70_r2"/>
    <property type="match status" value="1"/>
</dbReference>
<dbReference type="InterPro" id="IPR039425">
    <property type="entry name" value="RNA_pol_sigma-70-like"/>
</dbReference>
<keyword evidence="2" id="KW-0805">Transcription regulation</keyword>
<accession>A0A4V2S8V1</accession>
<evidence type="ECO:0000256" key="3">
    <source>
        <dbReference type="ARBA" id="ARBA00023082"/>
    </source>
</evidence>
<feature type="domain" description="RNA polymerase sigma-70 region 2" evidence="6">
    <location>
        <begin position="21"/>
        <end position="86"/>
    </location>
</feature>
<dbReference type="EMBL" id="SLWS01000001">
    <property type="protein sequence ID" value="TCO65170.1"/>
    <property type="molecule type" value="Genomic_DNA"/>
</dbReference>
<dbReference type="Proteomes" id="UP000295680">
    <property type="component" value="Unassembled WGS sequence"/>
</dbReference>
<dbReference type="InterPro" id="IPR014284">
    <property type="entry name" value="RNA_pol_sigma-70_dom"/>
</dbReference>
<proteinExistence type="inferred from homology"/>
<evidence type="ECO:0000256" key="1">
    <source>
        <dbReference type="ARBA" id="ARBA00010641"/>
    </source>
</evidence>
<keyword evidence="3" id="KW-0731">Sigma factor</keyword>
<evidence type="ECO:0000259" key="6">
    <source>
        <dbReference type="Pfam" id="PF04542"/>
    </source>
</evidence>
<dbReference type="InterPro" id="IPR013325">
    <property type="entry name" value="RNA_pol_sigma_r2"/>
</dbReference>
<dbReference type="InterPro" id="IPR013324">
    <property type="entry name" value="RNA_pol_sigma_r3/r4-like"/>
</dbReference>
<dbReference type="InterPro" id="IPR007627">
    <property type="entry name" value="RNA_pol_sigma70_r2"/>
</dbReference>
<sequence length="177" mass="20353">MFSDLVPGLTRWDEQAWQRIVDEHGPRIWAVTRSHRLNDEDAADVFQTTMLNLAEHLGDLKEPARVAAWIVTTAKNECMRVIRMRRPLPLKWRPESGTDDDIAVPEHTVLADARDRELWTAIRRLPARCQQLLRLFAYLPEYTYAELAGVLDLGMGSVGQAKGRCLRLLRLRLADVR</sequence>
<dbReference type="AlphaFoldDB" id="A0A4V2S8V1"/>
<evidence type="ECO:0000256" key="4">
    <source>
        <dbReference type="ARBA" id="ARBA00023125"/>
    </source>
</evidence>
<gene>
    <name evidence="7" type="ORF">EV192_101958</name>
</gene>
<dbReference type="PANTHER" id="PTHR43133">
    <property type="entry name" value="RNA POLYMERASE ECF-TYPE SIGMA FACTO"/>
    <property type="match status" value="1"/>
</dbReference>
<comment type="similarity">
    <text evidence="1">Belongs to the sigma-70 factor family. ECF subfamily.</text>
</comment>
<dbReference type="InterPro" id="IPR036388">
    <property type="entry name" value="WH-like_DNA-bd_sf"/>
</dbReference>
<keyword evidence="8" id="KW-1185">Reference proteome</keyword>
<dbReference type="SUPFAM" id="SSF88659">
    <property type="entry name" value="Sigma3 and sigma4 domains of RNA polymerase sigma factors"/>
    <property type="match status" value="1"/>
</dbReference>
<protein>
    <submittedName>
        <fullName evidence="7">RNA polymerase sigma factor (Sigma-70 family)</fullName>
    </submittedName>
</protein>
<organism evidence="7 8">
    <name type="scientific">Actinocrispum wychmicini</name>
    <dbReference type="NCBI Taxonomy" id="1213861"/>
    <lineage>
        <taxon>Bacteria</taxon>
        <taxon>Bacillati</taxon>
        <taxon>Actinomycetota</taxon>
        <taxon>Actinomycetes</taxon>
        <taxon>Pseudonocardiales</taxon>
        <taxon>Pseudonocardiaceae</taxon>
        <taxon>Actinocrispum</taxon>
    </lineage>
</organism>
<evidence type="ECO:0000256" key="5">
    <source>
        <dbReference type="ARBA" id="ARBA00023163"/>
    </source>
</evidence>
<dbReference type="NCBIfam" id="TIGR02937">
    <property type="entry name" value="sigma70-ECF"/>
    <property type="match status" value="1"/>
</dbReference>
<evidence type="ECO:0000256" key="2">
    <source>
        <dbReference type="ARBA" id="ARBA00023015"/>
    </source>
</evidence>
<evidence type="ECO:0000313" key="7">
    <source>
        <dbReference type="EMBL" id="TCO65170.1"/>
    </source>
</evidence>
<dbReference type="Gene3D" id="1.10.1740.10">
    <property type="match status" value="1"/>
</dbReference>
<keyword evidence="4" id="KW-0238">DNA-binding</keyword>
<evidence type="ECO:0000313" key="8">
    <source>
        <dbReference type="Proteomes" id="UP000295680"/>
    </source>
</evidence>
<dbReference type="GO" id="GO:0003677">
    <property type="term" value="F:DNA binding"/>
    <property type="evidence" value="ECO:0007669"/>
    <property type="project" value="UniProtKB-KW"/>
</dbReference>
<dbReference type="GO" id="GO:0006352">
    <property type="term" value="P:DNA-templated transcription initiation"/>
    <property type="evidence" value="ECO:0007669"/>
    <property type="project" value="InterPro"/>
</dbReference>
<dbReference type="Gene3D" id="1.10.10.10">
    <property type="entry name" value="Winged helix-like DNA-binding domain superfamily/Winged helix DNA-binding domain"/>
    <property type="match status" value="1"/>
</dbReference>
<dbReference type="PANTHER" id="PTHR43133:SF8">
    <property type="entry name" value="RNA POLYMERASE SIGMA FACTOR HI_1459-RELATED"/>
    <property type="match status" value="1"/>
</dbReference>
<keyword evidence="5" id="KW-0804">Transcription</keyword>
<dbReference type="GO" id="GO:0016987">
    <property type="term" value="F:sigma factor activity"/>
    <property type="evidence" value="ECO:0007669"/>
    <property type="project" value="UniProtKB-KW"/>
</dbReference>
<reference evidence="7 8" key="1">
    <citation type="submission" date="2019-03" db="EMBL/GenBank/DDBJ databases">
        <title>Genomic Encyclopedia of Type Strains, Phase IV (KMG-IV): sequencing the most valuable type-strain genomes for metagenomic binning, comparative biology and taxonomic classification.</title>
        <authorList>
            <person name="Goeker M."/>
        </authorList>
    </citation>
    <scope>NUCLEOTIDE SEQUENCE [LARGE SCALE GENOMIC DNA]</scope>
    <source>
        <strain evidence="7 8">DSM 45934</strain>
    </source>
</reference>
<dbReference type="SUPFAM" id="SSF88946">
    <property type="entry name" value="Sigma2 domain of RNA polymerase sigma factors"/>
    <property type="match status" value="1"/>
</dbReference>
<name>A0A4V2S8V1_9PSEU</name>
<comment type="caution">
    <text evidence="7">The sequence shown here is derived from an EMBL/GenBank/DDBJ whole genome shotgun (WGS) entry which is preliminary data.</text>
</comment>
<dbReference type="RefSeq" id="WP_132111410.1">
    <property type="nucleotide sequence ID" value="NZ_SLWS01000001.1"/>
</dbReference>
<dbReference type="OrthoDB" id="265863at2"/>